<feature type="compositionally biased region" description="Polar residues" evidence="1">
    <location>
        <begin position="1"/>
        <end position="11"/>
    </location>
</feature>
<sequence length="219" mass="23439">MSTFSSHQGKTVIQMDILPPEPSARTTRINPRRGEVVDAQFVPVRETFRRGSAPRSHNDNRTKCTETAVTAPSFAKRILAGTERGLMRLSADFFSAVVAIVFVTVFSLAGGFTFLFAGSATAGAGPTLDITHVTMTPQDANGMRVLLINGIVENRSGDNRAMPQIRADLMSGQTLIATTLISPPASSIEGRQSRGFSARVPHPGGKLPDLRLSFADRGA</sequence>
<keyword evidence="2" id="KW-0472">Membrane</keyword>
<dbReference type="Proteomes" id="UP000028181">
    <property type="component" value="Chromosome I"/>
</dbReference>
<keyword evidence="2" id="KW-0812">Transmembrane</keyword>
<accession>A0A068SV53</accession>
<evidence type="ECO:0008006" key="5">
    <source>
        <dbReference type="Google" id="ProtNLM"/>
    </source>
</evidence>
<dbReference type="EMBL" id="HG938353">
    <property type="protein sequence ID" value="CDN49754.1"/>
    <property type="molecule type" value="Genomic_DNA"/>
</dbReference>
<dbReference type="RefSeq" id="WP_038590649.1">
    <property type="nucleotide sequence ID" value="NZ_HG938353.1"/>
</dbReference>
<dbReference type="AlphaFoldDB" id="A0A068SV53"/>
<dbReference type="HOGENOM" id="CLU_1314571_0_0_5"/>
<dbReference type="eggNOG" id="ENOG5032CB9">
    <property type="taxonomic scope" value="Bacteria"/>
</dbReference>
<dbReference type="OrthoDB" id="8283571at2"/>
<gene>
    <name evidence="3" type="ORF">RG540_CH35960</name>
</gene>
<evidence type="ECO:0000256" key="2">
    <source>
        <dbReference type="SAM" id="Phobius"/>
    </source>
</evidence>
<organism evidence="3 4">
    <name type="scientific">Neorhizobium galegae bv. orientalis str. HAMBI 540</name>
    <dbReference type="NCBI Taxonomy" id="1028800"/>
    <lineage>
        <taxon>Bacteria</taxon>
        <taxon>Pseudomonadati</taxon>
        <taxon>Pseudomonadota</taxon>
        <taxon>Alphaproteobacteria</taxon>
        <taxon>Hyphomicrobiales</taxon>
        <taxon>Rhizobiaceae</taxon>
        <taxon>Rhizobium/Agrobacterium group</taxon>
        <taxon>Neorhizobium</taxon>
    </lineage>
</organism>
<dbReference type="PATRIC" id="fig|1028800.3.peg.3646"/>
<feature type="transmembrane region" description="Helical" evidence="2">
    <location>
        <begin position="93"/>
        <end position="117"/>
    </location>
</feature>
<evidence type="ECO:0000313" key="3">
    <source>
        <dbReference type="EMBL" id="CDN49754.1"/>
    </source>
</evidence>
<keyword evidence="4" id="KW-1185">Reference proteome</keyword>
<reference evidence="4" key="1">
    <citation type="journal article" date="2014" name="BMC Genomics">
        <title>Genome sequencing of two Neorhizobium galegae strains reveals a noeT gene responsible for the unusual acetylation of the nodulation factors.</title>
        <authorList>
            <person name="Osterman J."/>
            <person name="Marsh J."/>
            <person name="Laine P.K."/>
            <person name="Zeng Z."/>
            <person name="Alatalo E."/>
            <person name="Sullivan J.T."/>
            <person name="Young J.P."/>
            <person name="Thomas-Oates J."/>
            <person name="Paulin L."/>
            <person name="Lindstrom K."/>
        </authorList>
    </citation>
    <scope>NUCLEOTIDE SEQUENCE [LARGE SCALE GENOMIC DNA]</scope>
    <source>
        <strain evidence="4">HAMBI 540</strain>
    </source>
</reference>
<dbReference type="GeneID" id="24256643"/>
<feature type="region of interest" description="Disordered" evidence="1">
    <location>
        <begin position="1"/>
        <end position="32"/>
    </location>
</feature>
<evidence type="ECO:0000256" key="1">
    <source>
        <dbReference type="SAM" id="MobiDB-lite"/>
    </source>
</evidence>
<keyword evidence="2" id="KW-1133">Transmembrane helix</keyword>
<name>A0A068SV53_NEOGA</name>
<proteinExistence type="predicted"/>
<feature type="region of interest" description="Disordered" evidence="1">
    <location>
        <begin position="185"/>
        <end position="209"/>
    </location>
</feature>
<protein>
    <recommendedName>
        <fullName evidence="5">DUF3426 domain-containing protein</fullName>
    </recommendedName>
</protein>
<evidence type="ECO:0000313" key="4">
    <source>
        <dbReference type="Proteomes" id="UP000028181"/>
    </source>
</evidence>
<dbReference type="KEGG" id="ngg:RG540_CH35960"/>